<feature type="transmembrane region" description="Helical" evidence="2">
    <location>
        <begin position="31"/>
        <end position="59"/>
    </location>
</feature>
<keyword evidence="2" id="KW-0812">Transmembrane</keyword>
<dbReference type="InterPro" id="IPR001646">
    <property type="entry name" value="5peptide_repeat"/>
</dbReference>
<reference evidence="3 4" key="1">
    <citation type="submission" date="2016-11" db="EMBL/GenBank/DDBJ databases">
        <title>A multilocus sequence analysis scheme for characterization of bacteria in the genus Thioclava.</title>
        <authorList>
            <person name="Liu Y."/>
            <person name="Shao Z."/>
        </authorList>
    </citation>
    <scope>NUCLEOTIDE SEQUENCE [LARGE SCALE GENOMIC DNA]</scope>
    <source>
        <strain evidence="3 4">11.10-0-13</strain>
    </source>
</reference>
<gene>
    <name evidence="3" type="ORF">BMG00_14550</name>
</gene>
<sequence length="452" mass="50265">MAKKPRPEDLLDWIGLTDAPDWKLARPYGRLIGFVVSAILIFVPILVIFALIAAFVVVLGTSHQVWTGAGGPNLGAGALIAAILGAPFVIWGTVIKHRQLGFQKEGHITDRISKAVEQLGAEKVVKIDGEERSEPNIEVRIGGLLSLERISQDSVAYDKGRDHVRVMEILCAYIRNNAPASEARISMRETYERETTSSGPDDPPLRDEDFKEKYNIRQQDDLEDWISPEATKTWASRLPKPRGDIQLALSILGRRDANQCRHEARWGTDAKPDADWVFDTPYPALPEADEVALTEEALDTYERELFAWMELIGAYAGYRLDLRGSNLQNADLSSAILSGARLNKTRMEGADLRRARMDTSTSLSAATFQGAALRDVDYHDVELTADQISAAFGDASVILPEGVPRPAHWPEWELPIFTDDDPNDFYTQWRKWQADPEAYVPPPPPDPAPDAS</sequence>
<evidence type="ECO:0000313" key="3">
    <source>
        <dbReference type="EMBL" id="OOY10965.1"/>
    </source>
</evidence>
<feature type="compositionally biased region" description="Pro residues" evidence="1">
    <location>
        <begin position="439"/>
        <end position="452"/>
    </location>
</feature>
<evidence type="ECO:0000313" key="4">
    <source>
        <dbReference type="Proteomes" id="UP000242224"/>
    </source>
</evidence>
<dbReference type="SUPFAM" id="SSF141571">
    <property type="entry name" value="Pentapeptide repeat-like"/>
    <property type="match status" value="1"/>
</dbReference>
<feature type="region of interest" description="Disordered" evidence="1">
    <location>
        <begin position="432"/>
        <end position="452"/>
    </location>
</feature>
<keyword evidence="2" id="KW-0472">Membrane</keyword>
<dbReference type="EMBL" id="MPZS01000003">
    <property type="protein sequence ID" value="OOY10965.1"/>
    <property type="molecule type" value="Genomic_DNA"/>
</dbReference>
<dbReference type="Gene3D" id="2.160.20.80">
    <property type="entry name" value="E3 ubiquitin-protein ligase SopA"/>
    <property type="match status" value="1"/>
</dbReference>
<protein>
    <recommendedName>
        <fullName evidence="5">Pentapeptide repeat-containing protein</fullName>
    </recommendedName>
</protein>
<name>A0ABX3MI65_9RHOB</name>
<dbReference type="RefSeq" id="WP_078574857.1">
    <property type="nucleotide sequence ID" value="NZ_MPZS01000003.1"/>
</dbReference>
<evidence type="ECO:0000256" key="2">
    <source>
        <dbReference type="SAM" id="Phobius"/>
    </source>
</evidence>
<proteinExistence type="predicted"/>
<feature type="transmembrane region" description="Helical" evidence="2">
    <location>
        <begin position="74"/>
        <end position="94"/>
    </location>
</feature>
<dbReference type="Proteomes" id="UP000242224">
    <property type="component" value="Unassembled WGS sequence"/>
</dbReference>
<organism evidence="3 4">
    <name type="scientific">Thioclava marina</name>
    <dbReference type="NCBI Taxonomy" id="1915077"/>
    <lineage>
        <taxon>Bacteria</taxon>
        <taxon>Pseudomonadati</taxon>
        <taxon>Pseudomonadota</taxon>
        <taxon>Alphaproteobacteria</taxon>
        <taxon>Rhodobacterales</taxon>
        <taxon>Paracoccaceae</taxon>
        <taxon>Thioclava</taxon>
    </lineage>
</organism>
<keyword evidence="2" id="KW-1133">Transmembrane helix</keyword>
<accession>A0ABX3MI65</accession>
<evidence type="ECO:0000256" key="1">
    <source>
        <dbReference type="SAM" id="MobiDB-lite"/>
    </source>
</evidence>
<dbReference type="Pfam" id="PF00805">
    <property type="entry name" value="Pentapeptide"/>
    <property type="match status" value="1"/>
</dbReference>
<feature type="region of interest" description="Disordered" evidence="1">
    <location>
        <begin position="189"/>
        <end position="209"/>
    </location>
</feature>
<comment type="caution">
    <text evidence="3">The sequence shown here is derived from an EMBL/GenBank/DDBJ whole genome shotgun (WGS) entry which is preliminary data.</text>
</comment>
<evidence type="ECO:0008006" key="5">
    <source>
        <dbReference type="Google" id="ProtNLM"/>
    </source>
</evidence>
<keyword evidence="4" id="KW-1185">Reference proteome</keyword>